<name>A0A372LPA3_9BACI</name>
<evidence type="ECO:0000313" key="1">
    <source>
        <dbReference type="EMBL" id="RFU69706.1"/>
    </source>
</evidence>
<dbReference type="EMBL" id="QVTE01000023">
    <property type="protein sequence ID" value="RFU69706.1"/>
    <property type="molecule type" value="Genomic_DNA"/>
</dbReference>
<comment type="caution">
    <text evidence="1">The sequence shown here is derived from an EMBL/GenBank/DDBJ whole genome shotgun (WGS) entry which is preliminary data.</text>
</comment>
<accession>A0A372LPA3</accession>
<evidence type="ECO:0000313" key="2">
    <source>
        <dbReference type="Proteomes" id="UP000264541"/>
    </source>
</evidence>
<reference evidence="1 2" key="1">
    <citation type="submission" date="2018-08" db="EMBL/GenBank/DDBJ databases">
        <title>Bacillus chawlae sp. nov., Bacillus glennii sp. nov., and Bacillus saganii sp. nov. Isolated from the Vehicle Assembly Building at Kennedy Space Center where the Viking Spacecraft were Assembled.</title>
        <authorList>
            <person name="Seuylemezian A."/>
            <person name="Vaishampayan P."/>
        </authorList>
    </citation>
    <scope>NUCLEOTIDE SEQUENCE [LARGE SCALE GENOMIC DNA]</scope>
    <source>
        <strain evidence="1 2">V47-23a</strain>
    </source>
</reference>
<protein>
    <submittedName>
        <fullName evidence="1">Uncharacterized protein</fullName>
    </submittedName>
</protein>
<organism evidence="1 2">
    <name type="scientific">Peribacillus saganii</name>
    <dbReference type="NCBI Taxonomy" id="2303992"/>
    <lineage>
        <taxon>Bacteria</taxon>
        <taxon>Bacillati</taxon>
        <taxon>Bacillota</taxon>
        <taxon>Bacilli</taxon>
        <taxon>Bacillales</taxon>
        <taxon>Bacillaceae</taxon>
        <taxon>Peribacillus</taxon>
    </lineage>
</organism>
<gene>
    <name evidence="1" type="ORF">D0469_09045</name>
</gene>
<keyword evidence="2" id="KW-1185">Reference proteome</keyword>
<dbReference type="AlphaFoldDB" id="A0A372LPA3"/>
<sequence length="64" mass="7553">MTSRGWALQLDIMEKRKRPDLEEERLNSPRPHVFAVLTHILWASDNHKTSADRWRFLPSEVIGL</sequence>
<proteinExistence type="predicted"/>
<dbReference type="Proteomes" id="UP000264541">
    <property type="component" value="Unassembled WGS sequence"/>
</dbReference>